<gene>
    <name evidence="3" type="ORF">MBM_01453</name>
</gene>
<evidence type="ECO:0000256" key="1">
    <source>
        <dbReference type="SAM" id="MobiDB-lite"/>
    </source>
</evidence>
<evidence type="ECO:0000313" key="3">
    <source>
        <dbReference type="EMBL" id="EKD20771.1"/>
    </source>
</evidence>
<dbReference type="HOGENOM" id="CLU_1454730_0_0_1"/>
<proteinExistence type="predicted"/>
<dbReference type="InParanoid" id="K1X6Q8"/>
<protein>
    <submittedName>
        <fullName evidence="3">Uncharacterized protein</fullName>
    </submittedName>
</protein>
<evidence type="ECO:0000256" key="2">
    <source>
        <dbReference type="SAM" id="Phobius"/>
    </source>
</evidence>
<keyword evidence="4" id="KW-1185">Reference proteome</keyword>
<keyword evidence="2" id="KW-0812">Transmembrane</keyword>
<dbReference type="KEGG" id="mbe:MBM_01453"/>
<accession>K1X6Q8</accession>
<feature type="region of interest" description="Disordered" evidence="1">
    <location>
        <begin position="117"/>
        <end position="155"/>
    </location>
</feature>
<name>K1X6Q8_MARBU</name>
<feature type="transmembrane region" description="Helical" evidence="2">
    <location>
        <begin position="67"/>
        <end position="86"/>
    </location>
</feature>
<dbReference type="EMBL" id="JH921429">
    <property type="protein sequence ID" value="EKD20771.1"/>
    <property type="molecule type" value="Genomic_DNA"/>
</dbReference>
<dbReference type="AlphaFoldDB" id="K1X6Q8"/>
<keyword evidence="2" id="KW-1133">Transmembrane helix</keyword>
<reference evidence="3 4" key="1">
    <citation type="journal article" date="2012" name="BMC Genomics">
        <title>Sequencing the genome of Marssonina brunnea reveals fungus-poplar co-evolution.</title>
        <authorList>
            <person name="Zhu S."/>
            <person name="Cao Y.-Z."/>
            <person name="Jiang C."/>
            <person name="Tan B.-Y."/>
            <person name="Wang Z."/>
            <person name="Feng S."/>
            <person name="Zhang L."/>
            <person name="Su X.-H."/>
            <person name="Brejova B."/>
            <person name="Vinar T."/>
            <person name="Xu M."/>
            <person name="Wang M.-X."/>
            <person name="Zhang S.-G."/>
            <person name="Huang M.-R."/>
            <person name="Wu R."/>
            <person name="Zhou Y."/>
        </authorList>
    </citation>
    <scope>NUCLEOTIDE SEQUENCE [LARGE SCALE GENOMIC DNA]</scope>
    <source>
        <strain evidence="3 4">MB_m1</strain>
    </source>
</reference>
<evidence type="ECO:0000313" key="4">
    <source>
        <dbReference type="Proteomes" id="UP000006753"/>
    </source>
</evidence>
<keyword evidence="2" id="KW-0472">Membrane</keyword>
<sequence>MLSSYLKDDFDTLANSFARQQAFEDRLRQVEELRQDEDITTHTHTIARTLLVSVLAPAFALIPARSIAIAIAIAISACHSPFYCVVKDRSRNRDKDGRIEIAPAGSIVEAHKAIKEGGGEAGEGEGKGEEAYGNGREDGQSEAEESKGERQREAFQFRIDSTSLSALRTANQSIDAKMSVLRTIAG</sequence>
<organism evidence="3 4">
    <name type="scientific">Marssonina brunnea f. sp. multigermtubi (strain MB_m1)</name>
    <name type="common">Marssonina leaf spot fungus</name>
    <dbReference type="NCBI Taxonomy" id="1072389"/>
    <lineage>
        <taxon>Eukaryota</taxon>
        <taxon>Fungi</taxon>
        <taxon>Dikarya</taxon>
        <taxon>Ascomycota</taxon>
        <taxon>Pezizomycotina</taxon>
        <taxon>Leotiomycetes</taxon>
        <taxon>Helotiales</taxon>
        <taxon>Drepanopezizaceae</taxon>
        <taxon>Drepanopeziza</taxon>
    </lineage>
</organism>
<dbReference type="Proteomes" id="UP000006753">
    <property type="component" value="Unassembled WGS sequence"/>
</dbReference>